<dbReference type="InterPro" id="IPR006016">
    <property type="entry name" value="UspA"/>
</dbReference>
<dbReference type="AlphaFoldDB" id="A0A480AFL4"/>
<proteinExistence type="predicted"/>
<organism evidence="2 3">
    <name type="scientific">Dolichospermum planctonicum</name>
    <dbReference type="NCBI Taxonomy" id="136072"/>
    <lineage>
        <taxon>Bacteria</taxon>
        <taxon>Bacillati</taxon>
        <taxon>Cyanobacteriota</taxon>
        <taxon>Cyanophyceae</taxon>
        <taxon>Nostocales</taxon>
        <taxon>Aphanizomenonaceae</taxon>
        <taxon>Dolichospermum</taxon>
    </lineage>
</organism>
<dbReference type="InterPro" id="IPR014729">
    <property type="entry name" value="Rossmann-like_a/b/a_fold"/>
</dbReference>
<dbReference type="SUPFAM" id="SSF52402">
    <property type="entry name" value="Adenine nucleotide alpha hydrolases-like"/>
    <property type="match status" value="1"/>
</dbReference>
<dbReference type="Gene3D" id="3.40.50.620">
    <property type="entry name" value="HUPs"/>
    <property type="match status" value="1"/>
</dbReference>
<dbReference type="EMBL" id="BJCF01000027">
    <property type="protein sequence ID" value="GCL42806.1"/>
    <property type="molecule type" value="Genomic_DNA"/>
</dbReference>
<dbReference type="Proteomes" id="UP000299367">
    <property type="component" value="Unassembled WGS sequence"/>
</dbReference>
<evidence type="ECO:0000313" key="3">
    <source>
        <dbReference type="Proteomes" id="UP000299367"/>
    </source>
</evidence>
<evidence type="ECO:0000313" key="2">
    <source>
        <dbReference type="EMBL" id="GCL42806.1"/>
    </source>
</evidence>
<comment type="caution">
    <text evidence="2">The sequence shown here is derived from an EMBL/GenBank/DDBJ whole genome shotgun (WGS) entry which is preliminary data.</text>
</comment>
<gene>
    <name evidence="2" type="ORF">NIES80_25140</name>
</gene>
<accession>A0A480AFL4</accession>
<evidence type="ECO:0000259" key="1">
    <source>
        <dbReference type="Pfam" id="PF00582"/>
    </source>
</evidence>
<name>A0A480AFL4_9CYAN</name>
<protein>
    <recommendedName>
        <fullName evidence="1">UspA domain-containing protein</fullName>
    </recommendedName>
</protein>
<dbReference type="Pfam" id="PF00582">
    <property type="entry name" value="Usp"/>
    <property type="match status" value="1"/>
</dbReference>
<sequence length="237" mass="26134">MSSPLLIGQLFQGREVKTVKIKPILARLQSAIGRDDLIEQMVLLPGTQKSCSKKGSKAKSANLIVAYNGSPQSHTALDIAFWIAHQTTLATNYQVTVQAVYVVEENLNHQSLDIFKVPENQAQLEYQLGNISKSVALGLNRSKGTAILPQLARESRTSLQEADRIIWQAKTLAEEWQGSFSSHLRFGNVAKELKKVVQLETADILFLGCKSTDHPMIETLGKNFPCAVLGIPHCLDK</sequence>
<reference evidence="3" key="1">
    <citation type="submission" date="2019-02" db="EMBL/GenBank/DDBJ databases">
        <title>Draft genome sequence of Dolichospermum planctonicum NIES-80.</title>
        <authorList>
            <person name="Yamaguchi H."/>
            <person name="Suzuki S."/>
            <person name="Kawachi M."/>
        </authorList>
    </citation>
    <scope>NUCLEOTIDE SEQUENCE [LARGE SCALE GENOMIC DNA]</scope>
    <source>
        <strain evidence="3">NIES-80</strain>
    </source>
</reference>
<feature type="domain" description="UspA" evidence="1">
    <location>
        <begin position="62"/>
        <end position="212"/>
    </location>
</feature>